<reference evidence="2 3" key="1">
    <citation type="journal article" date="2014" name="BMC Genomics">
        <title>Comparative genome sequencing reveals chemotype-specific gene clusters in the toxigenic black mold Stachybotrys.</title>
        <authorList>
            <person name="Semeiks J."/>
            <person name="Borek D."/>
            <person name="Otwinowski Z."/>
            <person name="Grishin N.V."/>
        </authorList>
    </citation>
    <scope>NUCLEOTIDE SEQUENCE [LARGE SCALE GENOMIC DNA]</scope>
    <source>
        <strain evidence="3">CBS 109288 / IBT 7711</strain>
    </source>
</reference>
<dbReference type="HOGENOM" id="CLU_1723534_0_0_1"/>
<organism evidence="2 3">
    <name type="scientific">Stachybotrys chartarum (strain CBS 109288 / IBT 7711)</name>
    <name type="common">Toxic black mold</name>
    <name type="synonym">Stilbospora chartarum</name>
    <dbReference type="NCBI Taxonomy" id="1280523"/>
    <lineage>
        <taxon>Eukaryota</taxon>
        <taxon>Fungi</taxon>
        <taxon>Dikarya</taxon>
        <taxon>Ascomycota</taxon>
        <taxon>Pezizomycotina</taxon>
        <taxon>Sordariomycetes</taxon>
        <taxon>Hypocreomycetidae</taxon>
        <taxon>Hypocreales</taxon>
        <taxon>Stachybotryaceae</taxon>
        <taxon>Stachybotrys</taxon>
    </lineage>
</organism>
<protein>
    <submittedName>
        <fullName evidence="2">Uncharacterized protein</fullName>
    </submittedName>
</protein>
<keyword evidence="3" id="KW-1185">Reference proteome</keyword>
<dbReference type="EMBL" id="KL648690">
    <property type="protein sequence ID" value="KEY65664.1"/>
    <property type="molecule type" value="Genomic_DNA"/>
</dbReference>
<dbReference type="Proteomes" id="UP000028045">
    <property type="component" value="Unassembled WGS sequence"/>
</dbReference>
<feature type="region of interest" description="Disordered" evidence="1">
    <location>
        <begin position="99"/>
        <end position="152"/>
    </location>
</feature>
<name>A0A084AK35_STACB</name>
<evidence type="ECO:0000313" key="2">
    <source>
        <dbReference type="EMBL" id="KEY65664.1"/>
    </source>
</evidence>
<evidence type="ECO:0000313" key="3">
    <source>
        <dbReference type="Proteomes" id="UP000028045"/>
    </source>
</evidence>
<sequence>MVGILQELGATFIHVEIEELGLDLTDRFPSPNQALVTKEPFPWCCVAGRGWVELPLDQFLSDEAQQMDTGSAAASHPPQPSFWLNDNTRVKHPSVAVLALDPDSPGTNQGKDEQADGAPANLARSSDSVEGPSPPQDRRVETVPEFLQPGPA</sequence>
<gene>
    <name evidence="2" type="ORF">S7711_11305</name>
</gene>
<evidence type="ECO:0000256" key="1">
    <source>
        <dbReference type="SAM" id="MobiDB-lite"/>
    </source>
</evidence>
<proteinExistence type="predicted"/>
<dbReference type="AlphaFoldDB" id="A0A084AK35"/>
<feature type="region of interest" description="Disordered" evidence="1">
    <location>
        <begin position="63"/>
        <end position="87"/>
    </location>
</feature>
<accession>A0A084AK35</accession>